<dbReference type="EMBL" id="JAHZIK010000913">
    <property type="protein sequence ID" value="MBW7457631.1"/>
    <property type="molecule type" value="Genomic_DNA"/>
</dbReference>
<accession>A0ABS7C9N8</accession>
<gene>
    <name evidence="3" type="ORF">K0U00_26670</name>
</gene>
<keyword evidence="4" id="KW-1185">Reference proteome</keyword>
<feature type="signal peptide" evidence="2">
    <location>
        <begin position="1"/>
        <end position="20"/>
    </location>
</feature>
<organism evidence="3 4">
    <name type="scientific">Paenibacillus sepulcri</name>
    <dbReference type="NCBI Taxonomy" id="359917"/>
    <lineage>
        <taxon>Bacteria</taxon>
        <taxon>Bacillati</taxon>
        <taxon>Bacillota</taxon>
        <taxon>Bacilli</taxon>
        <taxon>Bacillales</taxon>
        <taxon>Paenibacillaceae</taxon>
        <taxon>Paenibacillus</taxon>
    </lineage>
</organism>
<feature type="region of interest" description="Disordered" evidence="1">
    <location>
        <begin position="43"/>
        <end position="64"/>
    </location>
</feature>
<evidence type="ECO:0000313" key="4">
    <source>
        <dbReference type="Proteomes" id="UP001519887"/>
    </source>
</evidence>
<feature type="non-terminal residue" evidence="3">
    <location>
        <position position="64"/>
    </location>
</feature>
<keyword evidence="2" id="KW-0732">Signal</keyword>
<evidence type="ECO:0000313" key="3">
    <source>
        <dbReference type="EMBL" id="MBW7457631.1"/>
    </source>
</evidence>
<dbReference type="Proteomes" id="UP001519887">
    <property type="component" value="Unassembled WGS sequence"/>
</dbReference>
<evidence type="ECO:0000256" key="1">
    <source>
        <dbReference type="SAM" id="MobiDB-lite"/>
    </source>
</evidence>
<reference evidence="3 4" key="1">
    <citation type="submission" date="2021-07" db="EMBL/GenBank/DDBJ databases">
        <title>Paenibacillus radiodurans sp. nov., isolated from the southeastern edge of Tengger Desert.</title>
        <authorList>
            <person name="Zhang G."/>
        </authorList>
    </citation>
    <scope>NUCLEOTIDE SEQUENCE [LARGE SCALE GENOMIC DNA]</scope>
    <source>
        <strain evidence="3 4">CCM 7311</strain>
    </source>
</reference>
<proteinExistence type="predicted"/>
<protein>
    <recommendedName>
        <fullName evidence="5">Secreted protein</fullName>
    </recommendedName>
</protein>
<evidence type="ECO:0008006" key="5">
    <source>
        <dbReference type="Google" id="ProtNLM"/>
    </source>
</evidence>
<comment type="caution">
    <text evidence="3">The sequence shown here is derived from an EMBL/GenBank/DDBJ whole genome shotgun (WGS) entry which is preliminary data.</text>
</comment>
<evidence type="ECO:0000256" key="2">
    <source>
        <dbReference type="SAM" id="SignalP"/>
    </source>
</evidence>
<sequence length="64" mass="6195">MDAIISIMLLLFHVLSGGTAQSGQESASTSQLLSTLFAGHGPAQTGQGVQTGTGASSGAGTSDS</sequence>
<feature type="chain" id="PRO_5046937922" description="Secreted protein" evidence="2">
    <location>
        <begin position="21"/>
        <end position="64"/>
    </location>
</feature>
<name>A0ABS7C9N8_9BACL</name>